<accession>A0A832H139</accession>
<dbReference type="Pfam" id="PF00582">
    <property type="entry name" value="Usp"/>
    <property type="match status" value="1"/>
</dbReference>
<dbReference type="SUPFAM" id="SSF52402">
    <property type="entry name" value="Adenine nucleotide alpha hydrolases-like"/>
    <property type="match status" value="1"/>
</dbReference>
<name>A0A832H139_9CYAN</name>
<organism evidence="3">
    <name type="scientific">Oscillatoriales cyanobacterium SpSt-402</name>
    <dbReference type="NCBI Taxonomy" id="2282168"/>
    <lineage>
        <taxon>Bacteria</taxon>
        <taxon>Bacillati</taxon>
        <taxon>Cyanobacteriota</taxon>
        <taxon>Cyanophyceae</taxon>
        <taxon>Oscillatoriophycideae</taxon>
        <taxon>Oscillatoriales</taxon>
    </lineage>
</organism>
<dbReference type="EMBL" id="DSRD01000151">
    <property type="protein sequence ID" value="HGW93099.1"/>
    <property type="molecule type" value="Genomic_DNA"/>
</dbReference>
<dbReference type="InterPro" id="IPR006016">
    <property type="entry name" value="UspA"/>
</dbReference>
<protein>
    <submittedName>
        <fullName evidence="3">Universal stress protein</fullName>
    </submittedName>
</protein>
<dbReference type="PANTHER" id="PTHR31964">
    <property type="entry name" value="ADENINE NUCLEOTIDE ALPHA HYDROLASES-LIKE SUPERFAMILY PROTEIN"/>
    <property type="match status" value="1"/>
</dbReference>
<dbReference type="AlphaFoldDB" id="A0A832H139"/>
<feature type="domain" description="UspA" evidence="2">
    <location>
        <begin position="18"/>
        <end position="135"/>
    </location>
</feature>
<feature type="region of interest" description="Disordered" evidence="1">
    <location>
        <begin position="145"/>
        <end position="164"/>
    </location>
</feature>
<proteinExistence type="predicted"/>
<dbReference type="Gene3D" id="3.40.50.620">
    <property type="entry name" value="HUPs"/>
    <property type="match status" value="1"/>
</dbReference>
<dbReference type="CDD" id="cd23659">
    <property type="entry name" value="USP_At3g01520-like"/>
    <property type="match status" value="1"/>
</dbReference>
<dbReference type="InterPro" id="IPR014729">
    <property type="entry name" value="Rossmann-like_a/b/a_fold"/>
</dbReference>
<gene>
    <name evidence="3" type="ORF">ENR47_02255</name>
</gene>
<evidence type="ECO:0000259" key="2">
    <source>
        <dbReference type="Pfam" id="PF00582"/>
    </source>
</evidence>
<evidence type="ECO:0000256" key="1">
    <source>
        <dbReference type="SAM" id="MobiDB-lite"/>
    </source>
</evidence>
<sequence>MLVARSRSETPTPVSLNHALLVVDSSSSARQALAATRQLVPAGIRQVTLLHIQPPLNVSYLVSPFVARSSSWQLNQSLQDAQREQGEAILQRALAAISILDLKVQTRLQIGDPGPTICQVAQDLDINLIILGSDPARRSLLSPLQAMRASRRSRSDPDNAPALRNTRLSVTEDYVIHYAPCPVLLCRTSEGEKRE</sequence>
<dbReference type="PANTHER" id="PTHR31964:SF113">
    <property type="entry name" value="USPA DOMAIN-CONTAINING PROTEIN"/>
    <property type="match status" value="1"/>
</dbReference>
<evidence type="ECO:0000313" key="3">
    <source>
        <dbReference type="EMBL" id="HGW93099.1"/>
    </source>
</evidence>
<comment type="caution">
    <text evidence="3">The sequence shown here is derived from an EMBL/GenBank/DDBJ whole genome shotgun (WGS) entry which is preliminary data.</text>
</comment>
<reference evidence="3" key="1">
    <citation type="journal article" date="2020" name="mSystems">
        <title>Genome- and Community-Level Interaction Insights into Carbon Utilization and Element Cycling Functions of Hydrothermarchaeota in Hydrothermal Sediment.</title>
        <authorList>
            <person name="Zhou Z."/>
            <person name="Liu Y."/>
            <person name="Xu W."/>
            <person name="Pan J."/>
            <person name="Luo Z.H."/>
            <person name="Li M."/>
        </authorList>
    </citation>
    <scope>NUCLEOTIDE SEQUENCE [LARGE SCALE GENOMIC DNA]</scope>
    <source>
        <strain evidence="3">SpSt-402</strain>
    </source>
</reference>